<feature type="compositionally biased region" description="Polar residues" evidence="1">
    <location>
        <begin position="99"/>
        <end position="108"/>
    </location>
</feature>
<dbReference type="AlphaFoldDB" id="A0AAV4SYJ7"/>
<evidence type="ECO:0000313" key="2">
    <source>
        <dbReference type="EMBL" id="GIY38467.1"/>
    </source>
</evidence>
<protein>
    <submittedName>
        <fullName evidence="2">Uncharacterized protein</fullName>
    </submittedName>
</protein>
<evidence type="ECO:0000313" key="3">
    <source>
        <dbReference type="Proteomes" id="UP001054945"/>
    </source>
</evidence>
<organism evidence="2 3">
    <name type="scientific">Caerostris extrusa</name>
    <name type="common">Bark spider</name>
    <name type="synonym">Caerostris bankana</name>
    <dbReference type="NCBI Taxonomy" id="172846"/>
    <lineage>
        <taxon>Eukaryota</taxon>
        <taxon>Metazoa</taxon>
        <taxon>Ecdysozoa</taxon>
        <taxon>Arthropoda</taxon>
        <taxon>Chelicerata</taxon>
        <taxon>Arachnida</taxon>
        <taxon>Araneae</taxon>
        <taxon>Araneomorphae</taxon>
        <taxon>Entelegynae</taxon>
        <taxon>Araneoidea</taxon>
        <taxon>Araneidae</taxon>
        <taxon>Caerostris</taxon>
    </lineage>
</organism>
<feature type="compositionally biased region" description="Basic and acidic residues" evidence="1">
    <location>
        <begin position="81"/>
        <end position="92"/>
    </location>
</feature>
<proteinExistence type="predicted"/>
<dbReference type="Proteomes" id="UP001054945">
    <property type="component" value="Unassembled WGS sequence"/>
</dbReference>
<evidence type="ECO:0000256" key="1">
    <source>
        <dbReference type="SAM" id="MobiDB-lite"/>
    </source>
</evidence>
<gene>
    <name evidence="2" type="ORF">CEXT_795041</name>
</gene>
<name>A0AAV4SYJ7_CAEEX</name>
<dbReference type="EMBL" id="BPLR01010308">
    <property type="protein sequence ID" value="GIY38467.1"/>
    <property type="molecule type" value="Genomic_DNA"/>
</dbReference>
<reference evidence="2 3" key="1">
    <citation type="submission" date="2021-06" db="EMBL/GenBank/DDBJ databases">
        <title>Caerostris extrusa draft genome.</title>
        <authorList>
            <person name="Kono N."/>
            <person name="Arakawa K."/>
        </authorList>
    </citation>
    <scope>NUCLEOTIDE SEQUENCE [LARGE SCALE GENOMIC DNA]</scope>
</reference>
<accession>A0AAV4SYJ7</accession>
<sequence length="108" mass="12042">MAALGHECANDLLEAQYPQQSYDKVDSSLKKNGFRNTGSGTRQTTVIARKQREGAQNHLTLGRRAPQLFHGKAKFSSLAQKADRTRNSEKRVFAPHSLESYQAPNSQL</sequence>
<feature type="region of interest" description="Disordered" evidence="1">
    <location>
        <begin position="77"/>
        <end position="108"/>
    </location>
</feature>
<keyword evidence="3" id="KW-1185">Reference proteome</keyword>
<comment type="caution">
    <text evidence="2">The sequence shown here is derived from an EMBL/GenBank/DDBJ whole genome shotgun (WGS) entry which is preliminary data.</text>
</comment>